<proteinExistence type="predicted"/>
<keyword evidence="2" id="KW-1185">Reference proteome</keyword>
<dbReference type="EMBL" id="WQMT02000005">
    <property type="protein sequence ID" value="KAG9223023.1"/>
    <property type="molecule type" value="Genomic_DNA"/>
</dbReference>
<accession>A0ACB7IZJ4</accession>
<gene>
    <name evidence="1" type="ORF">CCMSSC00406_0000288</name>
</gene>
<dbReference type="Proteomes" id="UP000824881">
    <property type="component" value="Unassembled WGS sequence"/>
</dbReference>
<protein>
    <submittedName>
        <fullName evidence="1">Uncharacterized protein</fullName>
    </submittedName>
</protein>
<evidence type="ECO:0000313" key="2">
    <source>
        <dbReference type="Proteomes" id="UP000824881"/>
    </source>
</evidence>
<evidence type="ECO:0000313" key="1">
    <source>
        <dbReference type="EMBL" id="KAG9223023.1"/>
    </source>
</evidence>
<name>A0ACB7IZJ4_PLECO</name>
<comment type="caution">
    <text evidence="1">The sequence shown here is derived from an EMBL/GenBank/DDBJ whole genome shotgun (WGS) entry which is preliminary data.</text>
</comment>
<sequence length="407" mass="43150">MSHGSGMMIPWLHFAGGDNLFFESWRPTSPGAIAGACIGLFILAIIDRWMAAVRRLMEAYWRRRALLVTAERTQAPLLAGDAKDDAFASVEAAPAPQELSSRSRHLRVRRTIAPFIAMHDLPRGALFAIQSLLMYTLMLAVMTFHAGYLIAIIVGLAIGEVLFGRLGDVHGFHYLSTITTNLHTSHYHYASAMFKLYALGLIASFAGVANAHFRLLYPEPRGPFVSDQEPNFCGGYTNVTPNRTAFPISGGFYSIRTGHGGTIGVMVSTVQNPNNFDNFSSASGEPQFVNAFQSSPDAGVLCFPLDFSQSNITGVRDGANVTVQVVVAGSDGSLYQCADLTLSSNATTSFTCANETTSSHDSGSNSSSTTGGSSDSSNNNSGLGRASTLSAYAAGAMAVVGIMAGAL</sequence>
<organism evidence="1 2">
    <name type="scientific">Pleurotus cornucopiae</name>
    <name type="common">Cornucopia mushroom</name>
    <dbReference type="NCBI Taxonomy" id="5321"/>
    <lineage>
        <taxon>Eukaryota</taxon>
        <taxon>Fungi</taxon>
        <taxon>Dikarya</taxon>
        <taxon>Basidiomycota</taxon>
        <taxon>Agaricomycotina</taxon>
        <taxon>Agaricomycetes</taxon>
        <taxon>Agaricomycetidae</taxon>
        <taxon>Agaricales</taxon>
        <taxon>Pleurotineae</taxon>
        <taxon>Pleurotaceae</taxon>
        <taxon>Pleurotus</taxon>
    </lineage>
</organism>
<reference evidence="1 2" key="1">
    <citation type="journal article" date="2021" name="Appl. Environ. Microbiol.">
        <title>Genetic linkage and physical mapping for an oyster mushroom Pleurotus cornucopiae and QTL analysis for the trait cap color.</title>
        <authorList>
            <person name="Zhang Y."/>
            <person name="Gao W."/>
            <person name="Sonnenberg A."/>
            <person name="Chen Q."/>
            <person name="Zhang J."/>
            <person name="Huang C."/>
        </authorList>
    </citation>
    <scope>NUCLEOTIDE SEQUENCE [LARGE SCALE GENOMIC DNA]</scope>
    <source>
        <strain evidence="1">CCMSSC00406</strain>
    </source>
</reference>